<feature type="compositionally biased region" description="Basic and acidic residues" evidence="13">
    <location>
        <begin position="1378"/>
        <end position="1387"/>
    </location>
</feature>
<dbReference type="RefSeq" id="XP_009496915.1">
    <property type="nucleotide sequence ID" value="XM_009498640.1"/>
</dbReference>
<dbReference type="EMBL" id="KB932208">
    <property type="protein sequence ID" value="KCV68483.1"/>
    <property type="molecule type" value="Genomic_DNA"/>
</dbReference>
<dbReference type="InterPro" id="IPR010935">
    <property type="entry name" value="SMC_hinge"/>
</dbReference>
<keyword evidence="7 12" id="KW-0175">Coiled coil</keyword>
<evidence type="ECO:0000256" key="8">
    <source>
        <dbReference type="ARBA" id="ARBA00023067"/>
    </source>
</evidence>
<gene>
    <name evidence="15" type="ORF">H696_04776</name>
</gene>
<feature type="region of interest" description="Disordered" evidence="13">
    <location>
        <begin position="1364"/>
        <end position="1455"/>
    </location>
</feature>
<evidence type="ECO:0000313" key="15">
    <source>
        <dbReference type="EMBL" id="KCV68483.1"/>
    </source>
</evidence>
<evidence type="ECO:0000256" key="3">
    <source>
        <dbReference type="ARBA" id="ARBA00022618"/>
    </source>
</evidence>
<reference evidence="15" key="1">
    <citation type="submission" date="2013-04" db="EMBL/GenBank/DDBJ databases">
        <title>The Genome Sequence of Fonticula alba ATCC 38817.</title>
        <authorList>
            <consortium name="The Broad Institute Genomics Platform"/>
            <person name="Russ C."/>
            <person name="Cuomo C."/>
            <person name="Burger G."/>
            <person name="Gray M.W."/>
            <person name="Holland P.W.H."/>
            <person name="King N."/>
            <person name="Lang F.B.F."/>
            <person name="Roger A.J."/>
            <person name="Ruiz-Trillo I."/>
            <person name="Brown M."/>
            <person name="Walker B."/>
            <person name="Young S."/>
            <person name="Zeng Q."/>
            <person name="Gargeya S."/>
            <person name="Fitzgerald M."/>
            <person name="Haas B."/>
            <person name="Abouelleil A."/>
            <person name="Allen A.W."/>
            <person name="Alvarado L."/>
            <person name="Arachchi H.M."/>
            <person name="Berlin A.M."/>
            <person name="Chapman S.B."/>
            <person name="Gainer-Dewar J."/>
            <person name="Goldberg J."/>
            <person name="Griggs A."/>
            <person name="Gujja S."/>
            <person name="Hansen M."/>
            <person name="Howarth C."/>
            <person name="Imamovic A."/>
            <person name="Ireland A."/>
            <person name="Larimer J."/>
            <person name="McCowan C."/>
            <person name="Murphy C."/>
            <person name="Pearson M."/>
            <person name="Poon T.W."/>
            <person name="Priest M."/>
            <person name="Roberts A."/>
            <person name="Saif S."/>
            <person name="Shea T."/>
            <person name="Sisk P."/>
            <person name="Sykes S."/>
            <person name="Wortman J."/>
            <person name="Nusbaum C."/>
            <person name="Birren B."/>
        </authorList>
    </citation>
    <scope>NUCLEOTIDE SEQUENCE [LARGE SCALE GENOMIC DNA]</scope>
    <source>
        <strain evidence="15">ATCC 38817</strain>
    </source>
</reference>
<feature type="region of interest" description="Disordered" evidence="13">
    <location>
        <begin position="1"/>
        <end position="44"/>
    </location>
</feature>
<comment type="subcellular location">
    <subcellularLocation>
        <location evidence="1 11">Nucleus</location>
    </subcellularLocation>
</comment>
<dbReference type="InterPro" id="IPR027417">
    <property type="entry name" value="P-loop_NTPase"/>
</dbReference>
<accession>A0A058Z3M0</accession>
<evidence type="ECO:0000256" key="9">
    <source>
        <dbReference type="ARBA" id="ARBA00023242"/>
    </source>
</evidence>
<evidence type="ECO:0000256" key="2">
    <source>
        <dbReference type="ARBA" id="ARBA00006005"/>
    </source>
</evidence>
<keyword evidence="16" id="KW-1185">Reference proteome</keyword>
<dbReference type="GO" id="GO:0005634">
    <property type="term" value="C:nucleus"/>
    <property type="evidence" value="ECO:0007669"/>
    <property type="project" value="UniProtKB-SubCell"/>
</dbReference>
<evidence type="ECO:0000256" key="1">
    <source>
        <dbReference type="ARBA" id="ARBA00004123"/>
    </source>
</evidence>
<dbReference type="GO" id="GO:0005524">
    <property type="term" value="F:ATP binding"/>
    <property type="evidence" value="ECO:0007669"/>
    <property type="project" value="UniProtKB-KW"/>
</dbReference>
<dbReference type="Pfam" id="PF06470">
    <property type="entry name" value="SMC_hinge"/>
    <property type="match status" value="1"/>
</dbReference>
<dbReference type="OMA" id="CPALDNM"/>
<dbReference type="Gene3D" id="1.20.1060.20">
    <property type="match status" value="1"/>
</dbReference>
<evidence type="ECO:0000256" key="12">
    <source>
        <dbReference type="SAM" id="Coils"/>
    </source>
</evidence>
<feature type="coiled-coil region" evidence="12">
    <location>
        <begin position="304"/>
        <end position="503"/>
    </location>
</feature>
<evidence type="ECO:0000256" key="6">
    <source>
        <dbReference type="ARBA" id="ARBA00022840"/>
    </source>
</evidence>
<dbReference type="GeneID" id="20529501"/>
<dbReference type="GO" id="GO:0016887">
    <property type="term" value="F:ATP hydrolysis activity"/>
    <property type="evidence" value="ECO:0007669"/>
    <property type="project" value="InterPro"/>
</dbReference>
<evidence type="ECO:0000256" key="13">
    <source>
        <dbReference type="SAM" id="MobiDB-lite"/>
    </source>
</evidence>
<feature type="coiled-coil region" evidence="12">
    <location>
        <begin position="1177"/>
        <end position="1204"/>
    </location>
</feature>
<dbReference type="InterPro" id="IPR003395">
    <property type="entry name" value="RecF/RecN/SMC_N"/>
</dbReference>
<feature type="domain" description="SMC hinge" evidence="14">
    <location>
        <begin position="590"/>
        <end position="701"/>
    </location>
</feature>
<sequence>MSSPPPSKRRATDTPAADSVAAELAPPVESAPPAEPAVATEPAPPADAHRRMVITHLVLENFKSYAGKVTIGPFHASFTAVVGPNGSGKSNVIDSMLFVFGYRAKAMRQGKLGELIHHSAAFPNLTYCKVSVHFADINVDPSHTHEYLSKTIPILPGSQFVVSRIAYKNNTSRYFIDERSSTYTEVTELLRFRGIDLDHKRFLILQGEVESISQMKPKAPSEHEDGLLEYLEDIIGTSSFKGRIEEAEVALEALSDQRAEKQNRLQIVEKDRDALLPKYEEAVDFLVNEAVLVHHQRALFEVYVREARESLDSVQDRMDTIKRKMKAEQARNRELAQTLKAAEEAHERETAEVDRLTRAIVRQRQEYSAHERDYIKIQENLKHTADRMRRTEKALEKAQRSIGTHEGWIKTYTQDVEKILTEIDERREQLKSEEQQLDVLRESLTSETKPLQIEVEAKQKELAPWLEKASRLQNAISEAESELRMISERNSASERMVQRLEQQRAANRASLTEAAGRREHLLKESENLRLQQQLAGKNVEALAAQEPVLMRAYQDAQMRLDDALASVNQQRNRGSLLTGLMQFAKEQNMPGVFGRLGDLGIIDARFDVAATTSYPLDHMVVDTAYTAQRCISHMKERNLGRTTFIVLDSIGAPRPKPPTPENADRLFDLIQVQNPLFLKAFYFAYGDTLVANDMQHASRLAYGARRFRVVTLGGEVIDTSGIMSGGGNVVMRGGIASSFGSRPAGAGPSANFLTPAEIDSLRQKANQAREEHAQCSRDLAAARARLDQIVRSLDESSLSLPKVEMEINSLESVGQSLDQQVQEAQRAAAPVVDHAQQVRVEELRRLVDTERTELKATRASAASIEQAIKALQDRILEVGGIKIRHQQAQVELISTMITNANDRLNAARVKLAQEENSLRKAASSVDELQRELGDLTSQHSALETNGADKNRAGAELKKAIAESQENLDAKRDTLTELLASLEDSKKKMLQCRSVEVELQQQLEDASRAVEEARRKVASWVAKRDAAQIPDLAGLGEAAVQRKQERCAHLPDAAALVAFAAGIDPEVTVSGRSVVATGGDGDVDMADAEALPEPGAGAARDGTPDDDAMVVDEAQGGARPAAGADPVVPLLADADRIARIKQAVQSLQSRLENARPNLGIIEQYQQTAAELEFRSGEFEQADRSRRDAKQEYDSLRARRLELFTEGFGIISRHLKEMYQMITLGGNAELELVDSMDPFSEGIIFSVMPPKKSWKNIANLSGGEKTLSSLALIFALHLFKPTPLFILDEIDAALDFRNVSIVGSYIKERTQNAQFIVISLRNNLFELADRLVGVFKTNSTSKSVSINPRLIEARARLHILKAPPATAEGAGGAAIGGRRSRADSEDAHPPEGGQASAGSLAGAMEAAGAPATPVPVSLTSRRSLLAATPDTAAQEPEEEPTPSAPGPDDRAASSMLA</sequence>
<dbReference type="Proteomes" id="UP000030693">
    <property type="component" value="Unassembled WGS sequence"/>
</dbReference>
<dbReference type="PIRSF" id="PIRSF005719">
    <property type="entry name" value="SMC"/>
    <property type="match status" value="1"/>
</dbReference>
<dbReference type="GO" id="GO:0007076">
    <property type="term" value="P:mitotic chromosome condensation"/>
    <property type="evidence" value="ECO:0007669"/>
    <property type="project" value="TreeGrafter"/>
</dbReference>
<evidence type="ECO:0000256" key="10">
    <source>
        <dbReference type="ARBA" id="ARBA00023306"/>
    </source>
</evidence>
<comment type="similarity">
    <text evidence="2">Belongs to the SMC family. SMC4 subfamily.</text>
</comment>
<evidence type="ECO:0000256" key="4">
    <source>
        <dbReference type="ARBA" id="ARBA00022741"/>
    </source>
</evidence>
<dbReference type="GO" id="GO:0000796">
    <property type="term" value="C:condensin complex"/>
    <property type="evidence" value="ECO:0007669"/>
    <property type="project" value="TreeGrafter"/>
</dbReference>
<evidence type="ECO:0000259" key="14">
    <source>
        <dbReference type="SMART" id="SM00968"/>
    </source>
</evidence>
<organism evidence="15">
    <name type="scientific">Fonticula alba</name>
    <name type="common">Slime mold</name>
    <dbReference type="NCBI Taxonomy" id="691883"/>
    <lineage>
        <taxon>Eukaryota</taxon>
        <taxon>Rotosphaerida</taxon>
        <taxon>Fonticulaceae</taxon>
        <taxon>Fonticula</taxon>
    </lineage>
</organism>
<evidence type="ECO:0000313" key="16">
    <source>
        <dbReference type="Proteomes" id="UP000030693"/>
    </source>
</evidence>
<keyword evidence="3" id="KW-0132">Cell division</keyword>
<evidence type="ECO:0000256" key="11">
    <source>
        <dbReference type="PIRNR" id="PIRNR005719"/>
    </source>
</evidence>
<evidence type="ECO:0000256" key="5">
    <source>
        <dbReference type="ARBA" id="ARBA00022776"/>
    </source>
</evidence>
<dbReference type="eggNOG" id="KOG0996">
    <property type="taxonomic scope" value="Eukaryota"/>
</dbReference>
<evidence type="ECO:0000256" key="7">
    <source>
        <dbReference type="ARBA" id="ARBA00023054"/>
    </source>
</evidence>
<dbReference type="OrthoDB" id="5575062at2759"/>
<keyword evidence="5" id="KW-0498">Mitosis</keyword>
<dbReference type="InterPro" id="IPR036277">
    <property type="entry name" value="SMC_hinge_sf"/>
</dbReference>
<keyword evidence="10" id="KW-0131">Cell cycle</keyword>
<feature type="coiled-coil region" evidence="12">
    <location>
        <begin position="244"/>
        <end position="271"/>
    </location>
</feature>
<protein>
    <recommendedName>
        <fullName evidence="11">Structural maintenance of chromosomes protein</fullName>
    </recommendedName>
</protein>
<keyword evidence="6" id="KW-0067">ATP-binding</keyword>
<proteinExistence type="inferred from homology"/>
<dbReference type="SMART" id="SM00968">
    <property type="entry name" value="SMC_hinge"/>
    <property type="match status" value="1"/>
</dbReference>
<feature type="compositionally biased region" description="Low complexity" evidence="13">
    <location>
        <begin position="1390"/>
        <end position="1409"/>
    </location>
</feature>
<feature type="coiled-coil region" evidence="12">
    <location>
        <begin position="758"/>
        <end position="1022"/>
    </location>
</feature>
<keyword evidence="8" id="KW-0226">DNA condensation</keyword>
<dbReference type="InterPro" id="IPR024704">
    <property type="entry name" value="SMC"/>
</dbReference>
<dbReference type="PANTHER" id="PTHR18937">
    <property type="entry name" value="STRUCTURAL MAINTENANCE OF CHROMOSOMES SMC FAMILY MEMBER"/>
    <property type="match status" value="1"/>
</dbReference>
<dbReference type="Gene3D" id="3.30.70.1620">
    <property type="match status" value="1"/>
</dbReference>
<dbReference type="Pfam" id="PF02463">
    <property type="entry name" value="SMC_N"/>
    <property type="match status" value="1"/>
</dbReference>
<dbReference type="SUPFAM" id="SSF75553">
    <property type="entry name" value="Smc hinge domain"/>
    <property type="match status" value="1"/>
</dbReference>
<dbReference type="FunFam" id="3.40.50.300:FF:000481">
    <property type="entry name" value="Structural maintenance of chromosomes 4"/>
    <property type="match status" value="1"/>
</dbReference>
<name>A0A058Z3M0_FONAL</name>
<dbReference type="Gene3D" id="3.40.50.300">
    <property type="entry name" value="P-loop containing nucleotide triphosphate hydrolases"/>
    <property type="match status" value="2"/>
</dbReference>
<dbReference type="STRING" id="691883.A0A058Z3M0"/>
<dbReference type="GO" id="GO:0051301">
    <property type="term" value="P:cell division"/>
    <property type="evidence" value="ECO:0007669"/>
    <property type="project" value="UniProtKB-KW"/>
</dbReference>
<dbReference type="SUPFAM" id="SSF52540">
    <property type="entry name" value="P-loop containing nucleoside triphosphate hydrolases"/>
    <property type="match status" value="1"/>
</dbReference>
<keyword evidence="4" id="KW-0547">Nucleotide-binding</keyword>
<keyword evidence="9 11" id="KW-0539">Nucleus</keyword>
<dbReference type="PANTHER" id="PTHR18937:SF172">
    <property type="entry name" value="STRUCTURAL MAINTENANCE OF CHROMOSOMES PROTEIN"/>
    <property type="match status" value="1"/>
</dbReference>